<reference evidence="3 4" key="1">
    <citation type="submission" date="2017-07" db="EMBL/GenBank/DDBJ databases">
        <title>An improved, manually edited Actinidia chinensis var. chinensis (kiwifruit) genome highlights the challenges associated with draft genomes and gene prediction in plants.</title>
        <authorList>
            <person name="Pilkington S."/>
            <person name="Crowhurst R."/>
            <person name="Hilario E."/>
            <person name="Nardozza S."/>
            <person name="Fraser L."/>
            <person name="Peng Y."/>
            <person name="Gunaseelan K."/>
            <person name="Simpson R."/>
            <person name="Tahir J."/>
            <person name="Deroles S."/>
            <person name="Templeton K."/>
            <person name="Luo Z."/>
            <person name="Davy M."/>
            <person name="Cheng C."/>
            <person name="Mcneilage M."/>
            <person name="Scaglione D."/>
            <person name="Liu Y."/>
            <person name="Zhang Q."/>
            <person name="Datson P."/>
            <person name="De Silva N."/>
            <person name="Gardiner S."/>
            <person name="Bassett H."/>
            <person name="Chagne D."/>
            <person name="Mccallum J."/>
            <person name="Dzierzon H."/>
            <person name="Deng C."/>
            <person name="Wang Y.-Y."/>
            <person name="Barron N."/>
            <person name="Manako K."/>
            <person name="Bowen J."/>
            <person name="Foster T."/>
            <person name="Erridge Z."/>
            <person name="Tiffin H."/>
            <person name="Waite C."/>
            <person name="Davies K."/>
            <person name="Grierson E."/>
            <person name="Laing W."/>
            <person name="Kirk R."/>
            <person name="Chen X."/>
            <person name="Wood M."/>
            <person name="Montefiori M."/>
            <person name="Brummell D."/>
            <person name="Schwinn K."/>
            <person name="Catanach A."/>
            <person name="Fullerton C."/>
            <person name="Li D."/>
            <person name="Meiyalaghan S."/>
            <person name="Nieuwenhuizen N."/>
            <person name="Read N."/>
            <person name="Prakash R."/>
            <person name="Hunter D."/>
            <person name="Zhang H."/>
            <person name="Mckenzie M."/>
            <person name="Knabel M."/>
            <person name="Harris A."/>
            <person name="Allan A."/>
            <person name="Chen A."/>
            <person name="Janssen B."/>
            <person name="Plunkett B."/>
            <person name="Dwamena C."/>
            <person name="Voogd C."/>
            <person name="Leif D."/>
            <person name="Lafferty D."/>
            <person name="Souleyre E."/>
            <person name="Varkonyi-Gasic E."/>
            <person name="Gambi F."/>
            <person name="Hanley J."/>
            <person name="Yao J.-L."/>
            <person name="Cheung J."/>
            <person name="David K."/>
            <person name="Warren B."/>
            <person name="Marsh K."/>
            <person name="Snowden K."/>
            <person name="Lin-Wang K."/>
            <person name="Brian L."/>
            <person name="Martinez-Sanchez M."/>
            <person name="Wang M."/>
            <person name="Ileperuma N."/>
            <person name="Macnee N."/>
            <person name="Campin R."/>
            <person name="Mcatee P."/>
            <person name="Drummond R."/>
            <person name="Espley R."/>
            <person name="Ireland H."/>
            <person name="Wu R."/>
            <person name="Atkinson R."/>
            <person name="Karunairetnam S."/>
            <person name="Bulley S."/>
            <person name="Chunkath S."/>
            <person name="Hanley Z."/>
            <person name="Storey R."/>
            <person name="Thrimawithana A."/>
            <person name="Thomson S."/>
            <person name="David C."/>
            <person name="Testolin R."/>
        </authorList>
    </citation>
    <scope>NUCLEOTIDE SEQUENCE [LARGE SCALE GENOMIC DNA]</scope>
    <source>
        <strain evidence="4">cv. Red5</strain>
        <tissue evidence="3">Young leaf</tissue>
    </source>
</reference>
<dbReference type="EMBL" id="NKQK01000003">
    <property type="protein sequence ID" value="PSS32919.1"/>
    <property type="molecule type" value="Genomic_DNA"/>
</dbReference>
<dbReference type="AlphaFoldDB" id="A0A2R6RSG5"/>
<sequence length="804" mass="89166">MGSSDKDTGVFGCSVGSIVWVRRRNGSWWPGKILGAEELSAAHLMSPRSGTPVKLLGREDASVDWYNLEKSKRVKSFRCGEFDDCIERAETSLGMPPKKREKYARREDAILHALELEKKLLEEQNGKSGCSSNGKSSKSSDPVEKEFEAPAECLGNDDSEHMHSKSEVNKLDSSIEDKSMNHPLYVQEVKEESLLAGDEDNSEIIPRMRGLRDLGLKIAHSKQKLSSSVTLNGSQKPEFDSNACAFLDGGLSTESTVHANNKIYLDKRKKTHEMLNDESIVRRRDRRRPLVQVLQSSAKLPLHHSLQHNNNNISIQMSGDEQTEAIPVAKRSRCISSPGESSDCSDDKQFGPKQTSFPSSQLEESNFPHPAALDEENTTDSAENTETDTSATDSLDSEADEEMMALSDADVVIELEPKSLRRSEAQVQYGSMSSDEPDGLALASDMSHLSPSDPVSTCVGVSKWQLKGKRNIRGFAKRSTALTDRRVSRGSMCGTSIEESETNACDEPDLIEKNFRSRRGAYDSRGYLLTSKSTSKGSDDFTHNIINWEDLAWNDEPVVKGYWEDSRNYFDPVFGGRQNFGGRRKSLLVDVDLKVQSSYQREHVPMISLMSKLNGQAIVGHPIQIEALENGSSEMLLSAADGICPDTSDNDTALPPMWRTARRTANFRVPRPHPSATLDGEETVEHFQYSDQEKKVQLKKSKVWSSGQKASTTRKSISHAPRPPLDKKYSRKPPKKISLSSSQKIKTLSSIGTEQKLGNDLRHGTIDQQVDGLIKGGSGPTTVACIPVKLVYSRLYEELVGRHQ</sequence>
<feature type="compositionally biased region" description="Polar residues" evidence="1">
    <location>
        <begin position="703"/>
        <end position="715"/>
    </location>
</feature>
<proteinExistence type="predicted"/>
<feature type="domain" description="PWWP" evidence="2">
    <location>
        <begin position="15"/>
        <end position="77"/>
    </location>
</feature>
<organism evidence="3 4">
    <name type="scientific">Actinidia chinensis var. chinensis</name>
    <name type="common">Chinese soft-hair kiwi</name>
    <dbReference type="NCBI Taxonomy" id="1590841"/>
    <lineage>
        <taxon>Eukaryota</taxon>
        <taxon>Viridiplantae</taxon>
        <taxon>Streptophyta</taxon>
        <taxon>Embryophyta</taxon>
        <taxon>Tracheophyta</taxon>
        <taxon>Spermatophyta</taxon>
        <taxon>Magnoliopsida</taxon>
        <taxon>eudicotyledons</taxon>
        <taxon>Gunneridae</taxon>
        <taxon>Pentapetalae</taxon>
        <taxon>asterids</taxon>
        <taxon>Ericales</taxon>
        <taxon>Actinidiaceae</taxon>
        <taxon>Actinidia</taxon>
    </lineage>
</organism>
<dbReference type="Proteomes" id="UP000241394">
    <property type="component" value="Chromosome LG3"/>
</dbReference>
<evidence type="ECO:0000313" key="4">
    <source>
        <dbReference type="Proteomes" id="UP000241394"/>
    </source>
</evidence>
<feature type="region of interest" description="Disordered" evidence="1">
    <location>
        <begin position="700"/>
        <end position="740"/>
    </location>
</feature>
<dbReference type="InterPro" id="IPR000313">
    <property type="entry name" value="PWWP_dom"/>
</dbReference>
<dbReference type="SUPFAM" id="SSF63748">
    <property type="entry name" value="Tudor/PWWP/MBT"/>
    <property type="match status" value="1"/>
</dbReference>
<dbReference type="STRING" id="1590841.A0A2R6RSG5"/>
<dbReference type="InParanoid" id="A0A2R6RSG5"/>
<dbReference type="InterPro" id="IPR044679">
    <property type="entry name" value="PWWP2-like"/>
</dbReference>
<dbReference type="Pfam" id="PF00855">
    <property type="entry name" value="PWWP"/>
    <property type="match status" value="1"/>
</dbReference>
<feature type="compositionally biased region" description="Acidic residues" evidence="1">
    <location>
        <begin position="373"/>
        <end position="386"/>
    </location>
</feature>
<accession>A0A2R6RSG5</accession>
<dbReference type="PROSITE" id="PS50812">
    <property type="entry name" value="PWWP"/>
    <property type="match status" value="1"/>
</dbReference>
<protein>
    <submittedName>
        <fullName evidence="3">PWWP domain protein</fullName>
    </submittedName>
</protein>
<dbReference type="PANTHER" id="PTHR33697">
    <property type="entry name" value="T17B22.17 PROTEIN-RELATED"/>
    <property type="match status" value="1"/>
</dbReference>
<evidence type="ECO:0000259" key="2">
    <source>
        <dbReference type="PROSITE" id="PS50812"/>
    </source>
</evidence>
<dbReference type="PANTHER" id="PTHR33697:SF2">
    <property type="entry name" value="T17B22.17 PROTEIN"/>
    <property type="match status" value="1"/>
</dbReference>
<reference evidence="4" key="2">
    <citation type="journal article" date="2018" name="BMC Genomics">
        <title>A manually annotated Actinidia chinensis var. chinensis (kiwifruit) genome highlights the challenges associated with draft genomes and gene prediction in plants.</title>
        <authorList>
            <person name="Pilkington S.M."/>
            <person name="Crowhurst R."/>
            <person name="Hilario E."/>
            <person name="Nardozza S."/>
            <person name="Fraser L."/>
            <person name="Peng Y."/>
            <person name="Gunaseelan K."/>
            <person name="Simpson R."/>
            <person name="Tahir J."/>
            <person name="Deroles S.C."/>
            <person name="Templeton K."/>
            <person name="Luo Z."/>
            <person name="Davy M."/>
            <person name="Cheng C."/>
            <person name="McNeilage M."/>
            <person name="Scaglione D."/>
            <person name="Liu Y."/>
            <person name="Zhang Q."/>
            <person name="Datson P."/>
            <person name="De Silva N."/>
            <person name="Gardiner S.E."/>
            <person name="Bassett H."/>
            <person name="Chagne D."/>
            <person name="McCallum J."/>
            <person name="Dzierzon H."/>
            <person name="Deng C."/>
            <person name="Wang Y.Y."/>
            <person name="Barron L."/>
            <person name="Manako K."/>
            <person name="Bowen J."/>
            <person name="Foster T.M."/>
            <person name="Erridge Z.A."/>
            <person name="Tiffin H."/>
            <person name="Waite C.N."/>
            <person name="Davies K.M."/>
            <person name="Grierson E.P."/>
            <person name="Laing W.A."/>
            <person name="Kirk R."/>
            <person name="Chen X."/>
            <person name="Wood M."/>
            <person name="Montefiori M."/>
            <person name="Brummell D.A."/>
            <person name="Schwinn K.E."/>
            <person name="Catanach A."/>
            <person name="Fullerton C."/>
            <person name="Li D."/>
            <person name="Meiyalaghan S."/>
            <person name="Nieuwenhuizen N."/>
            <person name="Read N."/>
            <person name="Prakash R."/>
            <person name="Hunter D."/>
            <person name="Zhang H."/>
            <person name="McKenzie M."/>
            <person name="Knabel M."/>
            <person name="Harris A."/>
            <person name="Allan A.C."/>
            <person name="Gleave A."/>
            <person name="Chen A."/>
            <person name="Janssen B.J."/>
            <person name="Plunkett B."/>
            <person name="Ampomah-Dwamena C."/>
            <person name="Voogd C."/>
            <person name="Leif D."/>
            <person name="Lafferty D."/>
            <person name="Souleyre E.J.F."/>
            <person name="Varkonyi-Gasic E."/>
            <person name="Gambi F."/>
            <person name="Hanley J."/>
            <person name="Yao J.L."/>
            <person name="Cheung J."/>
            <person name="David K.M."/>
            <person name="Warren B."/>
            <person name="Marsh K."/>
            <person name="Snowden K.C."/>
            <person name="Lin-Wang K."/>
            <person name="Brian L."/>
            <person name="Martinez-Sanchez M."/>
            <person name="Wang M."/>
            <person name="Ileperuma N."/>
            <person name="Macnee N."/>
            <person name="Campin R."/>
            <person name="McAtee P."/>
            <person name="Drummond R.S.M."/>
            <person name="Espley R.V."/>
            <person name="Ireland H.S."/>
            <person name="Wu R."/>
            <person name="Atkinson R.G."/>
            <person name="Karunairetnam S."/>
            <person name="Bulley S."/>
            <person name="Chunkath S."/>
            <person name="Hanley Z."/>
            <person name="Storey R."/>
            <person name="Thrimawithana A.H."/>
            <person name="Thomson S."/>
            <person name="David C."/>
            <person name="Testolin R."/>
            <person name="Huang H."/>
            <person name="Hellens R.P."/>
            <person name="Schaffer R.J."/>
        </authorList>
    </citation>
    <scope>NUCLEOTIDE SEQUENCE [LARGE SCALE GENOMIC DNA]</scope>
    <source>
        <strain evidence="4">cv. Red5</strain>
    </source>
</reference>
<feature type="compositionally biased region" description="Low complexity" evidence="1">
    <location>
        <begin position="126"/>
        <end position="140"/>
    </location>
</feature>
<dbReference type="Gramene" id="PSS32919">
    <property type="protein sequence ID" value="PSS32919"/>
    <property type="gene ID" value="CEY00_Acc03215"/>
</dbReference>
<feature type="region of interest" description="Disordered" evidence="1">
    <location>
        <begin position="331"/>
        <end position="398"/>
    </location>
</feature>
<feature type="region of interest" description="Disordered" evidence="1">
    <location>
        <begin position="123"/>
        <end position="148"/>
    </location>
</feature>
<dbReference type="OMA" id="CQVNESE"/>
<feature type="compositionally biased region" description="Polar residues" evidence="1">
    <location>
        <begin position="352"/>
        <end position="364"/>
    </location>
</feature>
<comment type="caution">
    <text evidence="3">The sequence shown here is derived from an EMBL/GenBank/DDBJ whole genome shotgun (WGS) entry which is preliminary data.</text>
</comment>
<dbReference type="FunCoup" id="A0A2R6RSG5">
    <property type="interactions" value="3375"/>
</dbReference>
<dbReference type="Gene3D" id="2.30.30.140">
    <property type="match status" value="1"/>
</dbReference>
<dbReference type="CDD" id="cd05162">
    <property type="entry name" value="PWWP"/>
    <property type="match status" value="1"/>
</dbReference>
<gene>
    <name evidence="3" type="ORF">CEY00_Acc03215</name>
</gene>
<keyword evidence="4" id="KW-1185">Reference proteome</keyword>
<evidence type="ECO:0000256" key="1">
    <source>
        <dbReference type="SAM" id="MobiDB-lite"/>
    </source>
</evidence>
<dbReference type="OrthoDB" id="1908535at2759"/>
<evidence type="ECO:0000313" key="3">
    <source>
        <dbReference type="EMBL" id="PSS32919.1"/>
    </source>
</evidence>
<name>A0A2R6RSG5_ACTCC</name>